<sequence length="43" mass="4696">MSRFKVTGRANLFDVEAKDIGEAQIELMAQGHRRDAPAAAPRA</sequence>
<dbReference type="EMBL" id="JBHUFL010000002">
    <property type="protein sequence ID" value="MFD1834802.1"/>
    <property type="molecule type" value="Genomic_DNA"/>
</dbReference>
<proteinExistence type="predicted"/>
<name>A0ABW4PXC3_9MICO</name>
<protein>
    <submittedName>
        <fullName evidence="1">Uncharacterized protein</fullName>
    </submittedName>
</protein>
<gene>
    <name evidence="1" type="ORF">ACFSDA_06890</name>
</gene>
<accession>A0ABW4PXC3</accession>
<reference evidence="2" key="1">
    <citation type="journal article" date="2019" name="Int. J. Syst. Evol. Microbiol.">
        <title>The Global Catalogue of Microorganisms (GCM) 10K type strain sequencing project: providing services to taxonomists for standard genome sequencing and annotation.</title>
        <authorList>
            <consortium name="The Broad Institute Genomics Platform"/>
            <consortium name="The Broad Institute Genome Sequencing Center for Infectious Disease"/>
            <person name="Wu L."/>
            <person name="Ma J."/>
        </authorList>
    </citation>
    <scope>NUCLEOTIDE SEQUENCE [LARGE SCALE GENOMIC DNA]</scope>
    <source>
        <strain evidence="2">JCM 11650</strain>
    </source>
</reference>
<comment type="caution">
    <text evidence="1">The sequence shown here is derived from an EMBL/GenBank/DDBJ whole genome shotgun (WGS) entry which is preliminary data.</text>
</comment>
<keyword evidence="2" id="KW-1185">Reference proteome</keyword>
<dbReference type="Proteomes" id="UP001597280">
    <property type="component" value="Unassembled WGS sequence"/>
</dbReference>
<evidence type="ECO:0000313" key="1">
    <source>
        <dbReference type="EMBL" id="MFD1834802.1"/>
    </source>
</evidence>
<evidence type="ECO:0000313" key="2">
    <source>
        <dbReference type="Proteomes" id="UP001597280"/>
    </source>
</evidence>
<organism evidence="1 2">
    <name type="scientific">Brachybacterium rhamnosum</name>
    <dbReference type="NCBI Taxonomy" id="173361"/>
    <lineage>
        <taxon>Bacteria</taxon>
        <taxon>Bacillati</taxon>
        <taxon>Actinomycetota</taxon>
        <taxon>Actinomycetes</taxon>
        <taxon>Micrococcales</taxon>
        <taxon>Dermabacteraceae</taxon>
        <taxon>Brachybacterium</taxon>
    </lineage>
</organism>
<dbReference type="RefSeq" id="WP_343904010.1">
    <property type="nucleotide sequence ID" value="NZ_BAAAIS010000002.1"/>
</dbReference>